<comment type="caution">
    <text evidence="1">The sequence shown here is derived from an EMBL/GenBank/DDBJ whole genome shotgun (WGS) entry which is preliminary data.</text>
</comment>
<evidence type="ECO:0000313" key="1">
    <source>
        <dbReference type="EMBL" id="MBE5918581.1"/>
    </source>
</evidence>
<dbReference type="AlphaFoldDB" id="A0A927U5C4"/>
<dbReference type="Proteomes" id="UP000766246">
    <property type="component" value="Unassembled WGS sequence"/>
</dbReference>
<reference evidence="1" key="1">
    <citation type="submission" date="2019-04" db="EMBL/GenBank/DDBJ databases">
        <title>Evolution of Biomass-Degrading Anaerobic Consortia Revealed by Metagenomics.</title>
        <authorList>
            <person name="Peng X."/>
        </authorList>
    </citation>
    <scope>NUCLEOTIDE SEQUENCE</scope>
    <source>
        <strain evidence="1">SIG311</strain>
    </source>
</reference>
<proteinExistence type="predicted"/>
<name>A0A927U5C4_9FIRM</name>
<accession>A0A927U5C4</accession>
<protein>
    <recommendedName>
        <fullName evidence="3">Transposase</fullName>
    </recommendedName>
</protein>
<evidence type="ECO:0000313" key="2">
    <source>
        <dbReference type="Proteomes" id="UP000766246"/>
    </source>
</evidence>
<evidence type="ECO:0008006" key="3">
    <source>
        <dbReference type="Google" id="ProtNLM"/>
    </source>
</evidence>
<organism evidence="1 2">
    <name type="scientific">Pseudobutyrivibrio ruminis</name>
    <dbReference type="NCBI Taxonomy" id="46206"/>
    <lineage>
        <taxon>Bacteria</taxon>
        <taxon>Bacillati</taxon>
        <taxon>Bacillota</taxon>
        <taxon>Clostridia</taxon>
        <taxon>Lachnospirales</taxon>
        <taxon>Lachnospiraceae</taxon>
        <taxon>Pseudobutyrivibrio</taxon>
    </lineage>
</organism>
<dbReference type="NCBIfam" id="NF047593">
    <property type="entry name" value="IS66_ISAeme5_TnpA"/>
    <property type="match status" value="1"/>
</dbReference>
<dbReference type="EMBL" id="SVER01000004">
    <property type="protein sequence ID" value="MBE5918581.1"/>
    <property type="molecule type" value="Genomic_DNA"/>
</dbReference>
<gene>
    <name evidence="1" type="ORF">E7272_01945</name>
</gene>
<sequence>MDSTKVTRQVKMTTWANFIRQQQASGLNVTIWCEQNNISKTQFYYWKRKLKNEYLEQQLPDIVPVLLPDPIQPSVPAPVHHSECCTTCTTDVINTNFTMKISVQDITLEITQNTPDVLISKVIKAVRNA</sequence>